<comment type="similarity">
    <text evidence="3 21">Belongs to the bacterial diacylglycerol kinase family.</text>
</comment>
<keyword evidence="23" id="KW-1185">Reference proteome</keyword>
<dbReference type="InterPro" id="IPR033718">
    <property type="entry name" value="DAGK_prok"/>
</dbReference>
<evidence type="ECO:0000256" key="14">
    <source>
        <dbReference type="ARBA" id="ARBA00022840"/>
    </source>
</evidence>
<comment type="subcellular location">
    <subcellularLocation>
        <location evidence="2 21">Cell inner membrane</location>
        <topology evidence="2 21">Multi-pass membrane protein</topology>
    </subcellularLocation>
</comment>
<dbReference type="PANTHER" id="PTHR34299:SF1">
    <property type="entry name" value="DIACYLGLYCEROL KINASE"/>
    <property type="match status" value="1"/>
</dbReference>
<evidence type="ECO:0000256" key="10">
    <source>
        <dbReference type="ARBA" id="ARBA00022692"/>
    </source>
</evidence>
<evidence type="ECO:0000256" key="3">
    <source>
        <dbReference type="ARBA" id="ARBA00005967"/>
    </source>
</evidence>
<evidence type="ECO:0000256" key="16">
    <source>
        <dbReference type="ARBA" id="ARBA00022989"/>
    </source>
</evidence>
<dbReference type="InterPro" id="IPR000829">
    <property type="entry name" value="DAGK"/>
</dbReference>
<keyword evidence="12 21" id="KW-0547">Nucleotide-binding</keyword>
<gene>
    <name evidence="22" type="primary">dgkA</name>
    <name evidence="22" type="ORF">PAT01_36910</name>
</gene>
<evidence type="ECO:0000256" key="4">
    <source>
        <dbReference type="ARBA" id="ARBA00012133"/>
    </source>
</evidence>
<feature type="transmembrane region" description="Helical" evidence="21">
    <location>
        <begin position="106"/>
        <end position="130"/>
    </location>
</feature>
<protein>
    <recommendedName>
        <fullName evidence="5 21">Diacylglycerol kinase</fullName>
        <ecNumber evidence="4 21">2.7.1.107</ecNumber>
    </recommendedName>
</protein>
<evidence type="ECO:0000313" key="23">
    <source>
        <dbReference type="Proteomes" id="UP000321189"/>
    </source>
</evidence>
<keyword evidence="20 21" id="KW-1208">Phospholipid metabolism</keyword>
<evidence type="ECO:0000313" key="22">
    <source>
        <dbReference type="EMBL" id="GEK78387.1"/>
    </source>
</evidence>
<evidence type="ECO:0000256" key="7">
    <source>
        <dbReference type="ARBA" id="ARBA00022516"/>
    </source>
</evidence>
<organism evidence="22 23">
    <name type="scientific">Pseudoalteromonas atlantica</name>
    <name type="common">Alteromonas atlantica</name>
    <dbReference type="NCBI Taxonomy" id="288"/>
    <lineage>
        <taxon>Bacteria</taxon>
        <taxon>Pseudomonadati</taxon>
        <taxon>Pseudomonadota</taxon>
        <taxon>Gammaproteobacteria</taxon>
        <taxon>Alteromonadales</taxon>
        <taxon>Pseudoalteromonadaceae</taxon>
        <taxon>Pseudoalteromonas</taxon>
    </lineage>
</organism>
<evidence type="ECO:0000256" key="11">
    <source>
        <dbReference type="ARBA" id="ARBA00022723"/>
    </source>
</evidence>
<dbReference type="PANTHER" id="PTHR34299">
    <property type="entry name" value="DIACYLGLYCEROL KINASE"/>
    <property type="match status" value="1"/>
</dbReference>
<dbReference type="Proteomes" id="UP000321189">
    <property type="component" value="Unassembled WGS sequence"/>
</dbReference>
<evidence type="ECO:0000256" key="1">
    <source>
        <dbReference type="ARBA" id="ARBA00001946"/>
    </source>
</evidence>
<keyword evidence="9 21" id="KW-0808">Transferase</keyword>
<dbReference type="InterPro" id="IPR036945">
    <property type="entry name" value="DAGK_sf"/>
</dbReference>
<dbReference type="EMBL" id="BJUT01000072">
    <property type="protein sequence ID" value="GEK78387.1"/>
    <property type="molecule type" value="Genomic_DNA"/>
</dbReference>
<keyword evidence="14 21" id="KW-0067">ATP-binding</keyword>
<keyword evidence="6" id="KW-1003">Cell membrane</keyword>
<evidence type="ECO:0000256" key="12">
    <source>
        <dbReference type="ARBA" id="ARBA00022741"/>
    </source>
</evidence>
<evidence type="ECO:0000256" key="2">
    <source>
        <dbReference type="ARBA" id="ARBA00004429"/>
    </source>
</evidence>
<evidence type="ECO:0000256" key="13">
    <source>
        <dbReference type="ARBA" id="ARBA00022777"/>
    </source>
</evidence>
<keyword evidence="17 21" id="KW-0443">Lipid metabolism</keyword>
<dbReference type="GO" id="GO:0016301">
    <property type="term" value="F:kinase activity"/>
    <property type="evidence" value="ECO:0007669"/>
    <property type="project" value="UniProtKB-KW"/>
</dbReference>
<sequence length="133" mass="14920">MREFPMQFDNVNKPSGINRVFLAFKNSQRAFKWLAKNEAAFKQELLLLALSLTIISIWQIGIYEKVMLLISVLFVIFAEIVNTAIEATIDRVGLEIHPLSGLAKDLGSAAVLIALLICSVVWVAVFINYIGYF</sequence>
<evidence type="ECO:0000256" key="15">
    <source>
        <dbReference type="ARBA" id="ARBA00022842"/>
    </source>
</evidence>
<accession>A0ABQ0UIV5</accession>
<evidence type="ECO:0000256" key="17">
    <source>
        <dbReference type="ARBA" id="ARBA00023098"/>
    </source>
</evidence>
<dbReference type="Pfam" id="PF01219">
    <property type="entry name" value="DAGK_prokar"/>
    <property type="match status" value="1"/>
</dbReference>
<dbReference type="CDD" id="cd14264">
    <property type="entry name" value="DAGK_IM"/>
    <property type="match status" value="1"/>
</dbReference>
<name>A0ABQ0UIV5_PSEAF</name>
<keyword evidence="16 21" id="KW-1133">Transmembrane helix</keyword>
<proteinExistence type="inferred from homology"/>
<keyword evidence="11" id="KW-0479">Metal-binding</keyword>
<evidence type="ECO:0000256" key="20">
    <source>
        <dbReference type="ARBA" id="ARBA00023264"/>
    </source>
</evidence>
<keyword evidence="7" id="KW-0444">Lipid biosynthesis</keyword>
<evidence type="ECO:0000256" key="6">
    <source>
        <dbReference type="ARBA" id="ARBA00022475"/>
    </source>
</evidence>
<evidence type="ECO:0000256" key="19">
    <source>
        <dbReference type="ARBA" id="ARBA00023209"/>
    </source>
</evidence>
<keyword evidence="10 21" id="KW-0812">Transmembrane</keyword>
<comment type="function">
    <text evidence="21">Catalyzes the ATP-dependent phosphorylation of sn-l,2-diacylglycerol (DAG) to phosphatidic acid. Involved in the recycling of diacylglycerol produced as a by-product during membrane-derived oligosaccharide (MDO) biosynthesis.</text>
</comment>
<dbReference type="EC" id="2.7.1.107" evidence="4 21"/>
<comment type="caution">
    <text evidence="22">The sequence shown here is derived from an EMBL/GenBank/DDBJ whole genome shotgun (WGS) entry which is preliminary data.</text>
</comment>
<evidence type="ECO:0000256" key="8">
    <source>
        <dbReference type="ARBA" id="ARBA00022519"/>
    </source>
</evidence>
<comment type="cofactor">
    <cofactor evidence="1">
        <name>Mg(2+)</name>
        <dbReference type="ChEBI" id="CHEBI:18420"/>
    </cofactor>
</comment>
<keyword evidence="8 21" id="KW-0997">Cell inner membrane</keyword>
<reference evidence="22 23" key="1">
    <citation type="submission" date="2019-07" db="EMBL/GenBank/DDBJ databases">
        <title>Whole genome shotgun sequence of Pseudoalteromonas atlantica NBRC 103033.</title>
        <authorList>
            <person name="Hosoyama A."/>
            <person name="Uohara A."/>
            <person name="Ohji S."/>
            <person name="Ichikawa N."/>
        </authorList>
    </citation>
    <scope>NUCLEOTIDE SEQUENCE [LARGE SCALE GENOMIC DNA]</scope>
    <source>
        <strain evidence="22 23">NBRC 103033</strain>
    </source>
</reference>
<keyword evidence="13 21" id="KW-0418">Kinase</keyword>
<evidence type="ECO:0000256" key="5">
    <source>
        <dbReference type="ARBA" id="ARBA00017575"/>
    </source>
</evidence>
<evidence type="ECO:0000256" key="9">
    <source>
        <dbReference type="ARBA" id="ARBA00022679"/>
    </source>
</evidence>
<keyword evidence="18 21" id="KW-0472">Membrane</keyword>
<comment type="catalytic activity">
    <reaction evidence="21">
        <text>a 1,2-diacyl-sn-glycerol + ATP = a 1,2-diacyl-sn-glycero-3-phosphate + ADP + H(+)</text>
        <dbReference type="Rhea" id="RHEA:10272"/>
        <dbReference type="ChEBI" id="CHEBI:15378"/>
        <dbReference type="ChEBI" id="CHEBI:17815"/>
        <dbReference type="ChEBI" id="CHEBI:30616"/>
        <dbReference type="ChEBI" id="CHEBI:58608"/>
        <dbReference type="ChEBI" id="CHEBI:456216"/>
        <dbReference type="EC" id="2.7.1.107"/>
    </reaction>
</comment>
<dbReference type="Gene3D" id="1.10.287.3610">
    <property type="match status" value="1"/>
</dbReference>
<keyword evidence="19" id="KW-0594">Phospholipid biosynthesis</keyword>
<feature type="transmembrane region" description="Helical" evidence="21">
    <location>
        <begin position="68"/>
        <end position="85"/>
    </location>
</feature>
<evidence type="ECO:0000256" key="21">
    <source>
        <dbReference type="RuleBase" id="RU363065"/>
    </source>
</evidence>
<keyword evidence="15" id="KW-0460">Magnesium</keyword>
<evidence type="ECO:0000256" key="18">
    <source>
        <dbReference type="ARBA" id="ARBA00023136"/>
    </source>
</evidence>
<feature type="transmembrane region" description="Helical" evidence="21">
    <location>
        <begin position="45"/>
        <end position="62"/>
    </location>
</feature>